<dbReference type="Proteomes" id="UP001419268">
    <property type="component" value="Unassembled WGS sequence"/>
</dbReference>
<keyword evidence="2" id="KW-1185">Reference proteome</keyword>
<gene>
    <name evidence="1" type="ORF">Scep_000995</name>
</gene>
<evidence type="ECO:0000313" key="1">
    <source>
        <dbReference type="EMBL" id="KAK9165804.1"/>
    </source>
</evidence>
<reference evidence="1 2" key="1">
    <citation type="submission" date="2024-01" db="EMBL/GenBank/DDBJ databases">
        <title>Genome assemblies of Stephania.</title>
        <authorList>
            <person name="Yang L."/>
        </authorList>
    </citation>
    <scope>NUCLEOTIDE SEQUENCE [LARGE SCALE GENOMIC DNA]</scope>
    <source>
        <strain evidence="1">JXDWG</strain>
        <tissue evidence="1">Leaf</tissue>
    </source>
</reference>
<proteinExistence type="predicted"/>
<sequence length="65" mass="7561">MNKNRLHTRPCHNFGLVLHLGSGSIAVLEFLENGCRKDLERTDCPTSRHPEFHYKTEFQSHEPEV</sequence>
<accession>A0AAP0Q4M5</accession>
<dbReference type="AlphaFoldDB" id="A0AAP0Q4M5"/>
<comment type="caution">
    <text evidence="1">The sequence shown here is derived from an EMBL/GenBank/DDBJ whole genome shotgun (WGS) entry which is preliminary data.</text>
</comment>
<evidence type="ECO:0000313" key="2">
    <source>
        <dbReference type="Proteomes" id="UP001419268"/>
    </source>
</evidence>
<dbReference type="EMBL" id="JBBNAG010000001">
    <property type="protein sequence ID" value="KAK9165804.1"/>
    <property type="molecule type" value="Genomic_DNA"/>
</dbReference>
<name>A0AAP0Q4M5_9MAGN</name>
<organism evidence="1 2">
    <name type="scientific">Stephania cephalantha</name>
    <dbReference type="NCBI Taxonomy" id="152367"/>
    <lineage>
        <taxon>Eukaryota</taxon>
        <taxon>Viridiplantae</taxon>
        <taxon>Streptophyta</taxon>
        <taxon>Embryophyta</taxon>
        <taxon>Tracheophyta</taxon>
        <taxon>Spermatophyta</taxon>
        <taxon>Magnoliopsida</taxon>
        <taxon>Ranunculales</taxon>
        <taxon>Menispermaceae</taxon>
        <taxon>Menispermoideae</taxon>
        <taxon>Cissampelideae</taxon>
        <taxon>Stephania</taxon>
    </lineage>
</organism>
<protein>
    <submittedName>
        <fullName evidence="1">Uncharacterized protein</fullName>
    </submittedName>
</protein>